<feature type="compositionally biased region" description="Polar residues" evidence="3">
    <location>
        <begin position="484"/>
        <end position="505"/>
    </location>
</feature>
<evidence type="ECO:0000313" key="5">
    <source>
        <dbReference type="EMBL" id="KAF5878605.1"/>
    </source>
</evidence>
<dbReference type="Gene3D" id="1.10.10.60">
    <property type="entry name" value="Homeodomain-like"/>
    <property type="match status" value="1"/>
</dbReference>
<protein>
    <submittedName>
        <fullName evidence="5">Putative transcription factor sequence protein</fullName>
    </submittedName>
</protein>
<evidence type="ECO:0000259" key="4">
    <source>
        <dbReference type="PROSITE" id="PS50071"/>
    </source>
</evidence>
<feature type="compositionally biased region" description="Polar residues" evidence="3">
    <location>
        <begin position="437"/>
        <end position="448"/>
    </location>
</feature>
<name>A0A8H6B3P4_9HELO</name>
<reference evidence="5 6" key="1">
    <citation type="journal article" date="2020" name="Phytopathology">
        <title>A high-quality genome resource of Botrytis fragariae, a new and rapidly spreading fungal pathogen causing strawberry gray mold in the U.S.A.</title>
        <authorList>
            <person name="Wu Y."/>
            <person name="Saski C.A."/>
            <person name="Schnabel G."/>
            <person name="Xiao S."/>
            <person name="Hu M."/>
        </authorList>
    </citation>
    <scope>NUCLEOTIDE SEQUENCE [LARGE SCALE GENOMIC DNA]</scope>
    <source>
        <strain evidence="5 6">BVB16</strain>
    </source>
</reference>
<organism evidence="5 6">
    <name type="scientific">Botrytis fragariae</name>
    <dbReference type="NCBI Taxonomy" id="1964551"/>
    <lineage>
        <taxon>Eukaryota</taxon>
        <taxon>Fungi</taxon>
        <taxon>Dikarya</taxon>
        <taxon>Ascomycota</taxon>
        <taxon>Pezizomycotina</taxon>
        <taxon>Leotiomycetes</taxon>
        <taxon>Helotiales</taxon>
        <taxon>Sclerotiniaceae</taxon>
        <taxon>Botrytis</taxon>
    </lineage>
</organism>
<accession>A0A8H6B3P4</accession>
<sequence length="737" mass="81849">MPKDYQHIVFLNNYFNSLPNPDILTEPTKQTAIRCNAAHIPPTTPGVDGVDSQIVGRHISECRRRARNQPRAERNKAWQVDILEAAYRQNHYPSAGERMILMYRTDLSYRKIKNWFEQKAKMLKKAGGGPVGPNPGSNKYSTKMWKAYFADPVGYVQKLMNGEIDMVTGAAIGQAVNNLVNAPASDPINNTGENPNLGTLAPGTTIVPGPDYQSGHQHNQGGCPDMQPQPYNHLSQYEQYDYSNVQAPPQSPVPRQAQYGPQSMPIYTQAQDSKSMNSGISSYAAGRSYQVSAVQPAPRQTAQPGAYIANTMSQDVVPELLDRINQAVPDQYNYGMPPNYQSGITQDEFPDQDDGELQDQDQWQGKYEPFYPPVTQLHAERYMRAYPQALESRAGQSFDENFPQSNGPARKRKSIPDDDELNQGPYAAHLRKRPRQVSDSQFSTSSESRMLAGVEGKMRVTREPAKRLRASRPVQKTRRRPIAGQSQSRRTSGNGTDDSMNSSFDHSGLRWSPPPPSRLNISHSSPYEGEIVEVGATSPNIRTPNIRTPDVRGSDFEAQPLDPLLFRSEQSGPNNSFEDSSGQSFVAFEPLMQESLGDMTQSVTHPQQHAAANIPDPAAQQYDAAPNSRAPSPTVNNRSGSLDGNWETDLEVQGHQPQQDSTFPQGEAQDFESFSQIAPVYAPNVQDIENFEDVLPVPYINALEQAFLHNGEFDYSAFLGNDGLFEDWDPPNLDGNN</sequence>
<dbReference type="GeneID" id="59254908"/>
<feature type="region of interest" description="Disordered" evidence="3">
    <location>
        <begin position="338"/>
        <end position="359"/>
    </location>
</feature>
<proteinExistence type="predicted"/>
<keyword evidence="6" id="KW-1185">Reference proteome</keyword>
<keyword evidence="1 2" id="KW-0371">Homeobox</keyword>
<feature type="compositionally biased region" description="Polar residues" evidence="3">
    <location>
        <begin position="629"/>
        <end position="642"/>
    </location>
</feature>
<evidence type="ECO:0000256" key="1">
    <source>
        <dbReference type="PROSITE-ProRule" id="PRU00108"/>
    </source>
</evidence>
<dbReference type="EMBL" id="JABFCT010000002">
    <property type="protein sequence ID" value="KAF5878605.1"/>
    <property type="molecule type" value="Genomic_DNA"/>
</dbReference>
<dbReference type="AlphaFoldDB" id="A0A8H6B3P4"/>
<feature type="compositionally biased region" description="Basic and acidic residues" evidence="3">
    <location>
        <begin position="456"/>
        <end position="466"/>
    </location>
</feature>
<keyword evidence="1 2" id="KW-0539">Nucleus</keyword>
<dbReference type="GO" id="GO:0005634">
    <property type="term" value="C:nucleus"/>
    <property type="evidence" value="ECO:0007669"/>
    <property type="project" value="UniProtKB-SubCell"/>
</dbReference>
<dbReference type="InterPro" id="IPR001356">
    <property type="entry name" value="HD"/>
</dbReference>
<evidence type="ECO:0000313" key="6">
    <source>
        <dbReference type="Proteomes" id="UP000531561"/>
    </source>
</evidence>
<feature type="region of interest" description="Disordered" evidence="3">
    <location>
        <begin position="620"/>
        <end position="646"/>
    </location>
</feature>
<dbReference type="SUPFAM" id="SSF46689">
    <property type="entry name" value="Homeodomain-like"/>
    <property type="match status" value="1"/>
</dbReference>
<dbReference type="GO" id="GO:0003677">
    <property type="term" value="F:DNA binding"/>
    <property type="evidence" value="ECO:0007669"/>
    <property type="project" value="UniProtKB-UniRule"/>
</dbReference>
<feature type="DNA-binding region" description="Homeobox" evidence="1">
    <location>
        <begin position="81"/>
        <end position="127"/>
    </location>
</feature>
<comment type="subcellular location">
    <subcellularLocation>
        <location evidence="1 2">Nucleus</location>
    </subcellularLocation>
</comment>
<comment type="caution">
    <text evidence="5">The sequence shown here is derived from an EMBL/GenBank/DDBJ whole genome shotgun (WGS) entry which is preliminary data.</text>
</comment>
<dbReference type="Pfam" id="PF00046">
    <property type="entry name" value="Homeodomain"/>
    <property type="match status" value="1"/>
</dbReference>
<dbReference type="InterPro" id="IPR009057">
    <property type="entry name" value="Homeodomain-like_sf"/>
</dbReference>
<feature type="compositionally biased region" description="Polar residues" evidence="3">
    <location>
        <begin position="187"/>
        <end position="197"/>
    </location>
</feature>
<feature type="compositionally biased region" description="Basic residues" evidence="3">
    <location>
        <begin position="467"/>
        <end position="481"/>
    </location>
</feature>
<dbReference type="RefSeq" id="XP_037197549.1">
    <property type="nucleotide sequence ID" value="XM_037331216.1"/>
</dbReference>
<dbReference type="Proteomes" id="UP000531561">
    <property type="component" value="Unassembled WGS sequence"/>
</dbReference>
<keyword evidence="1 2" id="KW-0238">DNA-binding</keyword>
<feature type="compositionally biased region" description="Acidic residues" evidence="3">
    <location>
        <begin position="348"/>
        <end position="359"/>
    </location>
</feature>
<feature type="region of interest" description="Disordered" evidence="3">
    <location>
        <begin position="186"/>
        <end position="231"/>
    </location>
</feature>
<feature type="compositionally biased region" description="Polar residues" evidence="3">
    <location>
        <begin position="394"/>
        <end position="407"/>
    </location>
</feature>
<feature type="domain" description="Homeobox" evidence="4">
    <location>
        <begin position="79"/>
        <end position="126"/>
    </location>
</feature>
<evidence type="ECO:0000256" key="2">
    <source>
        <dbReference type="RuleBase" id="RU000682"/>
    </source>
</evidence>
<gene>
    <name evidence="5" type="ORF">Bfra_000772</name>
</gene>
<dbReference type="SMART" id="SM00389">
    <property type="entry name" value="HOX"/>
    <property type="match status" value="1"/>
</dbReference>
<dbReference type="OrthoDB" id="6159439at2759"/>
<dbReference type="PROSITE" id="PS50071">
    <property type="entry name" value="HOMEOBOX_2"/>
    <property type="match status" value="1"/>
</dbReference>
<dbReference type="CDD" id="cd00086">
    <property type="entry name" value="homeodomain"/>
    <property type="match status" value="1"/>
</dbReference>
<feature type="region of interest" description="Disordered" evidence="3">
    <location>
        <begin position="394"/>
        <end position="524"/>
    </location>
</feature>
<evidence type="ECO:0000256" key="3">
    <source>
        <dbReference type="SAM" id="MobiDB-lite"/>
    </source>
</evidence>